<dbReference type="InterPro" id="IPR036875">
    <property type="entry name" value="Znf_CCHC_sf"/>
</dbReference>
<accession>A0A444Y3Y0</accession>
<protein>
    <submittedName>
        <fullName evidence="2">Uncharacterized protein</fullName>
    </submittedName>
</protein>
<sequence length="184" mass="21521">MHNLDRALKEYQNNELVADFKSQCSKPVMITSLEAYERFASCYFTRNIFKEIRNEIQRAEALNIKSRKHGTSTPEPNVEGINDLFVVKCKGAPFKRSSWRKKRACFYFHKYGHYYKRCPDLMHDSEQGIPCEQSNRNASAKVDFSQQRYANSSKLNSVKSEDLSRPKTKLNLHENRSQNNTTNR</sequence>
<dbReference type="EMBL" id="SDMP01000018">
    <property type="protein sequence ID" value="RYQ96634.1"/>
    <property type="molecule type" value="Genomic_DNA"/>
</dbReference>
<evidence type="ECO:0000313" key="2">
    <source>
        <dbReference type="EMBL" id="RYQ96634.1"/>
    </source>
</evidence>
<organism evidence="2 3">
    <name type="scientific">Arachis hypogaea</name>
    <name type="common">Peanut</name>
    <dbReference type="NCBI Taxonomy" id="3818"/>
    <lineage>
        <taxon>Eukaryota</taxon>
        <taxon>Viridiplantae</taxon>
        <taxon>Streptophyta</taxon>
        <taxon>Embryophyta</taxon>
        <taxon>Tracheophyta</taxon>
        <taxon>Spermatophyta</taxon>
        <taxon>Magnoliopsida</taxon>
        <taxon>eudicotyledons</taxon>
        <taxon>Gunneridae</taxon>
        <taxon>Pentapetalae</taxon>
        <taxon>rosids</taxon>
        <taxon>fabids</taxon>
        <taxon>Fabales</taxon>
        <taxon>Fabaceae</taxon>
        <taxon>Papilionoideae</taxon>
        <taxon>50 kb inversion clade</taxon>
        <taxon>dalbergioids sensu lato</taxon>
        <taxon>Dalbergieae</taxon>
        <taxon>Pterocarpus clade</taxon>
        <taxon>Arachis</taxon>
    </lineage>
</organism>
<feature type="compositionally biased region" description="Basic and acidic residues" evidence="1">
    <location>
        <begin position="159"/>
        <end position="176"/>
    </location>
</feature>
<proteinExistence type="predicted"/>
<dbReference type="SUPFAM" id="SSF57756">
    <property type="entry name" value="Retrovirus zinc finger-like domains"/>
    <property type="match status" value="1"/>
</dbReference>
<keyword evidence="3" id="KW-1185">Reference proteome</keyword>
<evidence type="ECO:0000313" key="3">
    <source>
        <dbReference type="Proteomes" id="UP000289738"/>
    </source>
</evidence>
<dbReference type="GO" id="GO:0003676">
    <property type="term" value="F:nucleic acid binding"/>
    <property type="evidence" value="ECO:0007669"/>
    <property type="project" value="InterPro"/>
</dbReference>
<gene>
    <name evidence="2" type="ORF">Ahy_B08g092472</name>
</gene>
<name>A0A444Y3Y0_ARAHY</name>
<evidence type="ECO:0000256" key="1">
    <source>
        <dbReference type="SAM" id="MobiDB-lite"/>
    </source>
</evidence>
<comment type="caution">
    <text evidence="2">The sequence shown here is derived from an EMBL/GenBank/DDBJ whole genome shotgun (WGS) entry which is preliminary data.</text>
</comment>
<dbReference type="Proteomes" id="UP000289738">
    <property type="component" value="Chromosome B08"/>
</dbReference>
<dbReference type="GO" id="GO:0008270">
    <property type="term" value="F:zinc ion binding"/>
    <property type="evidence" value="ECO:0007669"/>
    <property type="project" value="InterPro"/>
</dbReference>
<dbReference type="AlphaFoldDB" id="A0A444Y3Y0"/>
<feature type="region of interest" description="Disordered" evidence="1">
    <location>
        <begin position="150"/>
        <end position="184"/>
    </location>
</feature>
<reference evidence="2 3" key="1">
    <citation type="submission" date="2019-01" db="EMBL/GenBank/DDBJ databases">
        <title>Sequencing of cultivated peanut Arachis hypogaea provides insights into genome evolution and oil improvement.</title>
        <authorList>
            <person name="Chen X."/>
        </authorList>
    </citation>
    <scope>NUCLEOTIDE SEQUENCE [LARGE SCALE GENOMIC DNA]</scope>
    <source>
        <strain evidence="3">cv. Fuhuasheng</strain>
        <tissue evidence="2">Leaves</tissue>
    </source>
</reference>